<evidence type="ECO:0000313" key="6">
    <source>
        <dbReference type="Proteomes" id="UP000309340"/>
    </source>
</evidence>
<feature type="compositionally biased region" description="Polar residues" evidence="3">
    <location>
        <begin position="311"/>
        <end position="328"/>
    </location>
</feature>
<feature type="compositionally biased region" description="Low complexity" evidence="3">
    <location>
        <begin position="8"/>
        <end position="21"/>
    </location>
</feature>
<feature type="compositionally biased region" description="Basic and acidic residues" evidence="3">
    <location>
        <begin position="566"/>
        <end position="576"/>
    </location>
</feature>
<feature type="compositionally biased region" description="Polar residues" evidence="3">
    <location>
        <begin position="1070"/>
        <end position="1082"/>
    </location>
</feature>
<feature type="compositionally biased region" description="Acidic residues" evidence="3">
    <location>
        <begin position="1625"/>
        <end position="1637"/>
    </location>
</feature>
<feature type="region of interest" description="Disordered" evidence="3">
    <location>
        <begin position="2175"/>
        <end position="2207"/>
    </location>
</feature>
<feature type="domain" description="HhH-GPD" evidence="4">
    <location>
        <begin position="2405"/>
        <end position="2477"/>
    </location>
</feature>
<feature type="compositionally biased region" description="Basic and acidic residues" evidence="3">
    <location>
        <begin position="2351"/>
        <end position="2363"/>
    </location>
</feature>
<feature type="region of interest" description="Disordered" evidence="3">
    <location>
        <begin position="2221"/>
        <end position="2367"/>
    </location>
</feature>
<dbReference type="PANTHER" id="PTHR15074">
    <property type="entry name" value="METHYL-CPG-BINDING PROTEIN"/>
    <property type="match status" value="1"/>
</dbReference>
<dbReference type="Proteomes" id="UP000309340">
    <property type="component" value="Unassembled WGS sequence"/>
</dbReference>
<organism evidence="5 6">
    <name type="scientific">Friedmanniomyces simplex</name>
    <dbReference type="NCBI Taxonomy" id="329884"/>
    <lineage>
        <taxon>Eukaryota</taxon>
        <taxon>Fungi</taxon>
        <taxon>Dikarya</taxon>
        <taxon>Ascomycota</taxon>
        <taxon>Pezizomycotina</taxon>
        <taxon>Dothideomycetes</taxon>
        <taxon>Dothideomycetidae</taxon>
        <taxon>Mycosphaerellales</taxon>
        <taxon>Teratosphaeriaceae</taxon>
        <taxon>Friedmanniomyces</taxon>
    </lineage>
</organism>
<comment type="caution">
    <text evidence="5">The sequence shown here is derived from an EMBL/GenBank/DDBJ whole genome shotgun (WGS) entry which is preliminary data.</text>
</comment>
<feature type="compositionally biased region" description="Polar residues" evidence="3">
    <location>
        <begin position="1267"/>
        <end position="1277"/>
    </location>
</feature>
<evidence type="ECO:0000256" key="1">
    <source>
        <dbReference type="ARBA" id="ARBA00004123"/>
    </source>
</evidence>
<feature type="compositionally biased region" description="Acidic residues" evidence="3">
    <location>
        <begin position="749"/>
        <end position="758"/>
    </location>
</feature>
<dbReference type="InterPro" id="IPR011257">
    <property type="entry name" value="DNA_glycosylase"/>
</dbReference>
<feature type="compositionally biased region" description="Polar residues" evidence="3">
    <location>
        <begin position="2293"/>
        <end position="2305"/>
    </location>
</feature>
<feature type="compositionally biased region" description="Basic and acidic residues" evidence="3">
    <location>
        <begin position="1678"/>
        <end position="1688"/>
    </location>
</feature>
<dbReference type="STRING" id="329884.A0A4U0WZ80"/>
<feature type="compositionally biased region" description="Acidic residues" evidence="3">
    <location>
        <begin position="704"/>
        <end position="718"/>
    </location>
</feature>
<feature type="compositionally biased region" description="Basic and acidic residues" evidence="3">
    <location>
        <begin position="2631"/>
        <end position="2642"/>
    </location>
</feature>
<feature type="region of interest" description="Disordered" evidence="3">
    <location>
        <begin position="902"/>
        <end position="1149"/>
    </location>
</feature>
<feature type="region of interest" description="Disordered" evidence="3">
    <location>
        <begin position="2631"/>
        <end position="2652"/>
    </location>
</feature>
<feature type="compositionally biased region" description="Acidic residues" evidence="3">
    <location>
        <begin position="345"/>
        <end position="358"/>
    </location>
</feature>
<dbReference type="GO" id="GO:0003677">
    <property type="term" value="F:DNA binding"/>
    <property type="evidence" value="ECO:0007669"/>
    <property type="project" value="InterPro"/>
</dbReference>
<feature type="compositionally biased region" description="Basic and acidic residues" evidence="3">
    <location>
        <begin position="1083"/>
        <end position="1104"/>
    </location>
</feature>
<feature type="compositionally biased region" description="Basic and acidic residues" evidence="3">
    <location>
        <begin position="617"/>
        <end position="632"/>
    </location>
</feature>
<feature type="compositionally biased region" description="Low complexity" evidence="3">
    <location>
        <begin position="1615"/>
        <end position="1624"/>
    </location>
</feature>
<feature type="region of interest" description="Disordered" evidence="3">
    <location>
        <begin position="1304"/>
        <end position="1449"/>
    </location>
</feature>
<dbReference type="PANTHER" id="PTHR15074:SF0">
    <property type="entry name" value="METHYL-CPG-BINDING DOMAIN PROTEIN 4-LIKE PROTEIN"/>
    <property type="match status" value="1"/>
</dbReference>
<dbReference type="Gene3D" id="1.10.340.30">
    <property type="entry name" value="Hypothetical protein, domain 2"/>
    <property type="match status" value="2"/>
</dbReference>
<feature type="compositionally biased region" description="Basic and acidic residues" evidence="3">
    <location>
        <begin position="1697"/>
        <end position="1713"/>
    </location>
</feature>
<feature type="compositionally biased region" description="Acidic residues" evidence="3">
    <location>
        <begin position="833"/>
        <end position="844"/>
    </location>
</feature>
<feature type="compositionally biased region" description="Basic and acidic residues" evidence="3">
    <location>
        <begin position="1764"/>
        <end position="1785"/>
    </location>
</feature>
<dbReference type="SUPFAM" id="SSF48150">
    <property type="entry name" value="DNA-glycosylase"/>
    <property type="match status" value="2"/>
</dbReference>
<feature type="compositionally biased region" description="Basic residues" evidence="3">
    <location>
        <begin position="1418"/>
        <end position="1432"/>
    </location>
</feature>
<feature type="compositionally biased region" description="Polar residues" evidence="3">
    <location>
        <begin position="2185"/>
        <end position="2195"/>
    </location>
</feature>
<proteinExistence type="predicted"/>
<evidence type="ECO:0000259" key="4">
    <source>
        <dbReference type="Pfam" id="PF00730"/>
    </source>
</evidence>
<feature type="region of interest" description="Disordered" evidence="3">
    <location>
        <begin position="1257"/>
        <end position="1289"/>
    </location>
</feature>
<dbReference type="InterPro" id="IPR045138">
    <property type="entry name" value="MeCP2/MBD4"/>
</dbReference>
<feature type="compositionally biased region" description="Low complexity" evidence="3">
    <location>
        <begin position="490"/>
        <end position="506"/>
    </location>
</feature>
<dbReference type="EMBL" id="NAJQ01000463">
    <property type="protein sequence ID" value="TKA69164.1"/>
    <property type="molecule type" value="Genomic_DNA"/>
</dbReference>
<feature type="compositionally biased region" description="Basic residues" evidence="3">
    <location>
        <begin position="2337"/>
        <end position="2350"/>
    </location>
</feature>
<feature type="compositionally biased region" description="Low complexity" evidence="3">
    <location>
        <begin position="1820"/>
        <end position="1834"/>
    </location>
</feature>
<feature type="compositionally biased region" description="Polar residues" evidence="3">
    <location>
        <begin position="1377"/>
        <end position="1387"/>
    </location>
</feature>
<feature type="compositionally biased region" description="Polar residues" evidence="3">
    <location>
        <begin position="33"/>
        <end position="51"/>
    </location>
</feature>
<accession>A0A4U0WZ80</accession>
<feature type="compositionally biased region" description="Polar residues" evidence="3">
    <location>
        <begin position="1015"/>
        <end position="1024"/>
    </location>
</feature>
<dbReference type="GO" id="GO:0006285">
    <property type="term" value="P:base-excision repair, AP site formation"/>
    <property type="evidence" value="ECO:0007669"/>
    <property type="project" value="UniProtKB-ARBA"/>
</dbReference>
<name>A0A4U0WZ80_9PEZI</name>
<dbReference type="GO" id="GO:0003824">
    <property type="term" value="F:catalytic activity"/>
    <property type="evidence" value="ECO:0007669"/>
    <property type="project" value="InterPro"/>
</dbReference>
<feature type="compositionally biased region" description="Acidic residues" evidence="3">
    <location>
        <begin position="2316"/>
        <end position="2332"/>
    </location>
</feature>
<evidence type="ECO:0000256" key="2">
    <source>
        <dbReference type="ARBA" id="ARBA00023242"/>
    </source>
</evidence>
<feature type="compositionally biased region" description="Acidic residues" evidence="3">
    <location>
        <begin position="660"/>
        <end position="677"/>
    </location>
</feature>
<feature type="compositionally biased region" description="Polar residues" evidence="3">
    <location>
        <begin position="808"/>
        <end position="825"/>
    </location>
</feature>
<protein>
    <recommendedName>
        <fullName evidence="4">HhH-GPD domain-containing protein</fullName>
    </recommendedName>
</protein>
<feature type="compositionally biased region" description="Acidic residues" evidence="3">
    <location>
        <begin position="583"/>
        <end position="598"/>
    </location>
</feature>
<feature type="compositionally biased region" description="Low complexity" evidence="3">
    <location>
        <begin position="1862"/>
        <end position="1877"/>
    </location>
</feature>
<keyword evidence="6" id="KW-1185">Reference proteome</keyword>
<feature type="region of interest" description="Disordered" evidence="3">
    <location>
        <begin position="253"/>
        <end position="881"/>
    </location>
</feature>
<feature type="compositionally biased region" description="Basic and acidic residues" evidence="3">
    <location>
        <begin position="450"/>
        <end position="459"/>
    </location>
</feature>
<dbReference type="GO" id="GO:0005634">
    <property type="term" value="C:nucleus"/>
    <property type="evidence" value="ECO:0007669"/>
    <property type="project" value="UniProtKB-SubCell"/>
</dbReference>
<feature type="compositionally biased region" description="Polar residues" evidence="3">
    <location>
        <begin position="1933"/>
        <end position="1942"/>
    </location>
</feature>
<feature type="compositionally biased region" description="Polar residues" evidence="3">
    <location>
        <begin position="1726"/>
        <end position="1749"/>
    </location>
</feature>
<feature type="compositionally biased region" description="Low complexity" evidence="3">
    <location>
        <begin position="2048"/>
        <end position="2058"/>
    </location>
</feature>
<dbReference type="Pfam" id="PF00730">
    <property type="entry name" value="HhH-GPD"/>
    <property type="match status" value="2"/>
</dbReference>
<feature type="compositionally biased region" description="Polar residues" evidence="3">
    <location>
        <begin position="1988"/>
        <end position="2000"/>
    </location>
</feature>
<feature type="region of interest" description="Disordered" evidence="3">
    <location>
        <begin position="1820"/>
        <end position="2101"/>
    </location>
</feature>
<dbReference type="InterPro" id="IPR003265">
    <property type="entry name" value="HhH-GPD_domain"/>
</dbReference>
<reference evidence="5 6" key="1">
    <citation type="submission" date="2017-03" db="EMBL/GenBank/DDBJ databases">
        <title>Genomes of endolithic fungi from Antarctica.</title>
        <authorList>
            <person name="Coleine C."/>
            <person name="Masonjones S."/>
            <person name="Stajich J.E."/>
        </authorList>
    </citation>
    <scope>NUCLEOTIDE SEQUENCE [LARGE SCALE GENOMIC DNA]</scope>
    <source>
        <strain evidence="5 6">CCFEE 5184</strain>
    </source>
</reference>
<feature type="compositionally biased region" description="Basic and acidic residues" evidence="3">
    <location>
        <begin position="2001"/>
        <end position="2011"/>
    </location>
</feature>
<comment type="subcellular location">
    <subcellularLocation>
        <location evidence="1">Nucleus</location>
    </subcellularLocation>
</comment>
<feature type="compositionally biased region" description="Basic residues" evidence="3">
    <location>
        <begin position="95"/>
        <end position="105"/>
    </location>
</feature>
<feature type="compositionally biased region" description="Polar residues" evidence="3">
    <location>
        <begin position="66"/>
        <end position="75"/>
    </location>
</feature>
<feature type="region of interest" description="Disordered" evidence="3">
    <location>
        <begin position="1659"/>
        <end position="1785"/>
    </location>
</feature>
<evidence type="ECO:0000313" key="5">
    <source>
        <dbReference type="EMBL" id="TKA69164.1"/>
    </source>
</evidence>
<feature type="compositionally biased region" description="Acidic residues" evidence="3">
    <location>
        <begin position="1582"/>
        <end position="1598"/>
    </location>
</feature>
<feature type="compositionally biased region" description="Basic and acidic residues" evidence="3">
    <location>
        <begin position="922"/>
        <end position="932"/>
    </location>
</feature>
<feature type="compositionally biased region" description="Low complexity" evidence="3">
    <location>
        <begin position="946"/>
        <end position="955"/>
    </location>
</feature>
<sequence length="2652" mass="284988">MVKRQFSDVGSDGAAAAGLGDQRVSKKRKPNNLLLQQHRQAKQNYGHTQPASAVKVQATPRPAEANDSSPAQASTRPGGPPQPGASQAPSELSKRQRKRQNRARRRSEQVILGGQTGSPAVSTSAAPPPRPSVLETGLNLRGDEHAPITPSARSRDALRSSTARNLQQRAFEAKQLVDDDLLRRATTTKLVVPPTKHWVEDLAQPVEQAKHKSPVLVDRGCQTEISGQMHLQLVLAPLPPAVRARSPQRVLEQGRTTTASAAATESPISLARGPVVQSDDAPMEDPPVLLAIGSSEGAKLTAQPAPRQSAAVVSTRDTSSNEQDMRNLSSDHSADDNVDDRSDESSDSSVDDDGEPGVETDRATGDRAITLPPSRSLRDGTKPRPQPVPDRIVNKTADAILSPLPNTSKPISRSDSRRCYCRRSSFLETEIDQSDAAGVSSSRDEDEDVIEPKPRRTHDPVAVVNGTEPQPETPEKASPAQQPSLHEEAAPPQTTNTATTPSTVTTSHDKSRKSADSSSPPQRTPLFAGINTSASEAEPRSGRSVSGFRSSVSRYPKPSPAAPEVLDPREAYRRFSDFVGGDDSSEDESSGSESEGEKDDGQKGAARRTASRPEGVLVHDSDESKSEAEEKGTPQQPARDIVASAKTGISSKEAVSISSESEDESDSGESDGGDDDTPQQPAHDMAVYGETGIGSKEAVSISSESEDESDGSESDAGDESAPQQPAHDTAVSGKPGIGLEQTRSSGSASEDESDESDGEAIASDTLETTRELFAPAPKHAGARASDPNDHHEPQNLEPGPLSKAACGNASSTAPGSSSAHGVSGTSESKDSSDESDEASESADEDTVRLADPRLALSHDGTDDREPDAANDALSQRVLDLVDESPKPTLSLLEINNARASQQLEQEAQVASQASQATDGDGESGREDQERTARRPQIRPGLCKAQASGSAGSPGADVEVVPGKLQEQVRTTRSSRTEIDKVLGMREATRTGVVQAEEDSPNALSRPLKLRKDGQNPVNGGTSFSPIPIGALRAARPPSPIVITSESDEEASKIQAKNQSRSRSERRDMTVESSAFTAFQSDTTKAEHETDADLHGTNGKADHPPDGYSEDDSDVTDVPARASRSKDSSNSDKAASASRTSSSIHYTQVNDPSSFLGSCNGFHGSGRARSRESDNANTASKMFSFTDADDEDVYRTIDEIASDVFNMTSALPTSQPLHDAKLGAETNGLKWSKRRRRVLKAVRVPAAGHNTVACYPVQVEQDELEPPTQVSGETPVNHSSKRDRNVEDGPVAETPLLLLRNMESSSLSDLGTTPSPPHDLTSEAEATTRTRDSVTDIQGVPLHDQELEPTPAKKRRMTGATSKHWTLEKRAKTRSGRKTTASAQSAETESVAPKVEDLPSNQEEAGEADIDDEPAEKPGKKKAVKRKSTPKKSPHFERTHLFDRVDLPSPSKPRIAGVSSALAPPTTRDHFGIIQEKVWDQPFWLLIAVTLLNQTTGRAAVPTFWDLKKRYVTPESLAAADPEEVRGIIRHLGLQNVRTIKMIKMAKAWVAQPPVVGKRYRTRHYPKHGDHREYLGKAVVEKSEDESDSGESDGGDEDTPQQPAHDTAVSGKPGISSKEAVSISSESEDESDCGESDGGDNNMPQQLALDTAASGKLGIGLEQAKSSGSSGEDESDGEAIAHDTLETTRELIAPAPKHAGDRSSDPNDHHELQLLEHGPLSKAARGNASSTAPGSSSAHGVSGTSESKNGSDQSDEASESDDEDTVRLADPRLALSHDEIDDRKADAANDALSQRVLDLVDESPKPTLSLLEINNARASQQLEQEAQVASQASQATDGGGESGREDQERKARRPQTRSGLRKAQASGSAGYSGADAEAVPGKLQERVRTTRSSRTAIDKVLGTRESTRTGVVQAEEDSPNAPSRTLKLRKDGQNPVNGGTSFSPIPIGALRAARPPSLIVITSESDEEASKIQAKNQSWSRSETRDMTVDSSAFTAFQSDTTKAEHETDADLHGTNGKAHHPADGYSEDDSDVTDVPARASRSKDSSTSDKAASASRTSPSLHSTQVDDRSSFLGSRNGFHASGRARSRESDNADTPSKMFSFTDADDEDVYRTIDEIASDVFNMTSALPTSQPLDDAKLGAEKNGLKGSKIRRRVVKAVRVPAAGHNTVACYPVQVEQDELEPPTQVSGETPVNHSSKRDRNVEDGPVAETPLLLLRKMESSSLSDLGTTPSPPRDVPSEAEATTRTRDSATDIQGGPLHDQELEPTPAKKRRMTGATSKHWTLEKRAKTRSSRNTTASAQSVETESVAPKAEDLPSNEEEAGEADIDDEPAEMLAKKKAVKRKSTPKKSPHFERTHLLDRVDLPSPSKPRIAGVSSALAPPTTRDHFGIIQEKVWDQPFWLLIAVTLLNQTTGRAAVPTFWDLKNRYVTPESLAAADPEEVRGIIRHLGLQNVRTIKMIKMAKAWVAQPPVVGKRYRTRHYPKHGDHREYLGKDVVESDAKHCAGALEIAYLPGCGSYAWDSWRIFCRDVLRGVAEDYRGKGAAASLNGEEGFEPEWMRVLPLDKELRVTVQWMWLREGWMWDCGTGEKRRATEEEVERGRRGEMELVGEEGREFAGIAVRLGGKGLEAGDEKEVEVKDSQATEGWEVEVD</sequence>
<feature type="region of interest" description="Disordered" evidence="3">
    <location>
        <begin position="1580"/>
        <end position="1644"/>
    </location>
</feature>
<feature type="region of interest" description="Disordered" evidence="3">
    <location>
        <begin position="1"/>
        <end position="163"/>
    </location>
</feature>
<feature type="compositionally biased region" description="Low complexity" evidence="3">
    <location>
        <begin position="542"/>
        <end position="554"/>
    </location>
</feature>
<dbReference type="OrthoDB" id="10265068at2759"/>
<feature type="compositionally biased region" description="Acidic residues" evidence="3">
    <location>
        <begin position="1752"/>
        <end position="1763"/>
    </location>
</feature>
<feature type="compositionally biased region" description="Low complexity" evidence="3">
    <location>
        <begin position="902"/>
        <end position="916"/>
    </location>
</feature>
<keyword evidence="2" id="KW-0539">Nucleus</keyword>
<feature type="compositionally biased region" description="Low complexity" evidence="3">
    <location>
        <begin position="650"/>
        <end position="659"/>
    </location>
</feature>
<feature type="compositionally biased region" description="Basic and acidic residues" evidence="3">
    <location>
        <begin position="1433"/>
        <end position="1445"/>
    </location>
</feature>
<evidence type="ECO:0000256" key="3">
    <source>
        <dbReference type="SAM" id="MobiDB-lite"/>
    </source>
</evidence>
<feature type="compositionally biased region" description="Basic and acidic residues" evidence="3">
    <location>
        <begin position="974"/>
        <end position="988"/>
    </location>
</feature>
<feature type="compositionally biased region" description="Basic and acidic residues" evidence="3">
    <location>
        <begin position="332"/>
        <end position="344"/>
    </location>
</feature>
<gene>
    <name evidence="5" type="ORF">B0A55_08964</name>
</gene>
<feature type="compositionally biased region" description="Polar residues" evidence="3">
    <location>
        <begin position="1139"/>
        <end position="1149"/>
    </location>
</feature>
<feature type="compositionally biased region" description="Acidic residues" evidence="3">
    <location>
        <begin position="1403"/>
        <end position="1413"/>
    </location>
</feature>
<feature type="compositionally biased region" description="Polar residues" evidence="3">
    <location>
        <begin position="2221"/>
        <end position="2230"/>
    </location>
</feature>
<feature type="domain" description="HhH-GPD" evidence="4">
    <location>
        <begin position="1487"/>
        <end position="1567"/>
    </location>
</feature>